<dbReference type="PANTHER" id="PTHR24148:SF73">
    <property type="entry name" value="HET DOMAIN PROTEIN (AFU_ORTHOLOGUE AFUA_8G01020)"/>
    <property type="match status" value="1"/>
</dbReference>
<dbReference type="InterPro" id="IPR010730">
    <property type="entry name" value="HET"/>
</dbReference>
<gene>
    <name evidence="2" type="ORF">K432DRAFT_300968</name>
</gene>
<keyword evidence="3" id="KW-1185">Reference proteome</keyword>
<dbReference type="OrthoDB" id="2157530at2759"/>
<name>A0A8E2E7P5_9PEZI</name>
<feature type="non-terminal residue" evidence="2">
    <location>
        <position position="125"/>
    </location>
</feature>
<evidence type="ECO:0000259" key="1">
    <source>
        <dbReference type="Pfam" id="PF06985"/>
    </source>
</evidence>
<evidence type="ECO:0000313" key="2">
    <source>
        <dbReference type="EMBL" id="OCK78910.1"/>
    </source>
</evidence>
<dbReference type="Proteomes" id="UP000250266">
    <property type="component" value="Unassembled WGS sequence"/>
</dbReference>
<dbReference type="PANTHER" id="PTHR24148">
    <property type="entry name" value="ANKYRIN REPEAT DOMAIN-CONTAINING PROTEIN 39 HOMOLOG-RELATED"/>
    <property type="match status" value="1"/>
</dbReference>
<feature type="domain" description="Heterokaryon incompatibility" evidence="1">
    <location>
        <begin position="7"/>
        <end position="123"/>
    </location>
</feature>
<dbReference type="InterPro" id="IPR052895">
    <property type="entry name" value="HetReg/Transcr_Mod"/>
</dbReference>
<accession>A0A8E2E7P5</accession>
<dbReference type="AlphaFoldDB" id="A0A8E2E7P5"/>
<dbReference type="Pfam" id="PF06985">
    <property type="entry name" value="HET"/>
    <property type="match status" value="1"/>
</dbReference>
<proteinExistence type="predicted"/>
<sequence length="125" mass="14270">WGGSVPTISITFNGHKGYPVTNGLKSALCHLRDETKIVIIWVDALCINQQDNAEKLSQVSSMRYIYSTVRDTCIWLGEEADNSNYAVDLISNLDERNTFNTDGFRAIASLQKRPWRFRVWVIQCN</sequence>
<protein>
    <recommendedName>
        <fullName evidence="1">Heterokaryon incompatibility domain-containing protein</fullName>
    </recommendedName>
</protein>
<dbReference type="EMBL" id="KV745033">
    <property type="protein sequence ID" value="OCK78910.1"/>
    <property type="molecule type" value="Genomic_DNA"/>
</dbReference>
<evidence type="ECO:0000313" key="3">
    <source>
        <dbReference type="Proteomes" id="UP000250266"/>
    </source>
</evidence>
<reference evidence="2 3" key="1">
    <citation type="journal article" date="2016" name="Nat. Commun.">
        <title>Ectomycorrhizal ecology is imprinted in the genome of the dominant symbiotic fungus Cenococcum geophilum.</title>
        <authorList>
            <consortium name="DOE Joint Genome Institute"/>
            <person name="Peter M."/>
            <person name="Kohler A."/>
            <person name="Ohm R.A."/>
            <person name="Kuo A."/>
            <person name="Krutzmann J."/>
            <person name="Morin E."/>
            <person name="Arend M."/>
            <person name="Barry K.W."/>
            <person name="Binder M."/>
            <person name="Choi C."/>
            <person name="Clum A."/>
            <person name="Copeland A."/>
            <person name="Grisel N."/>
            <person name="Haridas S."/>
            <person name="Kipfer T."/>
            <person name="LaButti K."/>
            <person name="Lindquist E."/>
            <person name="Lipzen A."/>
            <person name="Maire R."/>
            <person name="Meier B."/>
            <person name="Mihaltcheva S."/>
            <person name="Molinier V."/>
            <person name="Murat C."/>
            <person name="Poggeler S."/>
            <person name="Quandt C.A."/>
            <person name="Sperisen C."/>
            <person name="Tritt A."/>
            <person name="Tisserant E."/>
            <person name="Crous P.W."/>
            <person name="Henrissat B."/>
            <person name="Nehls U."/>
            <person name="Egli S."/>
            <person name="Spatafora J.W."/>
            <person name="Grigoriev I.V."/>
            <person name="Martin F.M."/>
        </authorList>
    </citation>
    <scope>NUCLEOTIDE SEQUENCE [LARGE SCALE GENOMIC DNA]</scope>
    <source>
        <strain evidence="2 3">CBS 459.81</strain>
    </source>
</reference>
<organism evidence="2 3">
    <name type="scientific">Lepidopterella palustris CBS 459.81</name>
    <dbReference type="NCBI Taxonomy" id="1314670"/>
    <lineage>
        <taxon>Eukaryota</taxon>
        <taxon>Fungi</taxon>
        <taxon>Dikarya</taxon>
        <taxon>Ascomycota</taxon>
        <taxon>Pezizomycotina</taxon>
        <taxon>Dothideomycetes</taxon>
        <taxon>Pleosporomycetidae</taxon>
        <taxon>Mytilinidiales</taxon>
        <taxon>Argynnaceae</taxon>
        <taxon>Lepidopterella</taxon>
    </lineage>
</organism>